<feature type="transmembrane region" description="Helical" evidence="1">
    <location>
        <begin position="282"/>
        <end position="299"/>
    </location>
</feature>
<keyword evidence="3" id="KW-1185">Reference proteome</keyword>
<feature type="transmembrane region" description="Helical" evidence="1">
    <location>
        <begin position="38"/>
        <end position="55"/>
    </location>
</feature>
<feature type="transmembrane region" description="Helical" evidence="1">
    <location>
        <begin position="332"/>
        <end position="352"/>
    </location>
</feature>
<feature type="transmembrane region" description="Helical" evidence="1">
    <location>
        <begin position="221"/>
        <end position="242"/>
    </location>
</feature>
<evidence type="ECO:0000256" key="1">
    <source>
        <dbReference type="SAM" id="Phobius"/>
    </source>
</evidence>
<organism evidence="2 3">
    <name type="scientific">Urochloa decumbens</name>
    <dbReference type="NCBI Taxonomy" id="240449"/>
    <lineage>
        <taxon>Eukaryota</taxon>
        <taxon>Viridiplantae</taxon>
        <taxon>Streptophyta</taxon>
        <taxon>Embryophyta</taxon>
        <taxon>Tracheophyta</taxon>
        <taxon>Spermatophyta</taxon>
        <taxon>Magnoliopsida</taxon>
        <taxon>Liliopsida</taxon>
        <taxon>Poales</taxon>
        <taxon>Poaceae</taxon>
        <taxon>PACMAD clade</taxon>
        <taxon>Panicoideae</taxon>
        <taxon>Panicodae</taxon>
        <taxon>Paniceae</taxon>
        <taxon>Melinidinae</taxon>
        <taxon>Urochloa</taxon>
    </lineage>
</organism>
<feature type="transmembrane region" description="Helical" evidence="1">
    <location>
        <begin position="109"/>
        <end position="132"/>
    </location>
</feature>
<feature type="transmembrane region" description="Helical" evidence="1">
    <location>
        <begin position="396"/>
        <end position="420"/>
    </location>
</feature>
<feature type="transmembrane region" description="Helical" evidence="1">
    <location>
        <begin position="61"/>
        <end position="82"/>
    </location>
</feature>
<feature type="transmembrane region" description="Helical" evidence="1">
    <location>
        <begin position="138"/>
        <end position="159"/>
    </location>
</feature>
<feature type="transmembrane region" description="Helical" evidence="1">
    <location>
        <begin position="364"/>
        <end position="384"/>
    </location>
</feature>
<accession>A0ABC9BXH9</accession>
<gene>
    <name evidence="2" type="ORF">URODEC1_LOCUS68570</name>
</gene>
<keyword evidence="1" id="KW-1133">Transmembrane helix</keyword>
<protein>
    <submittedName>
        <fullName evidence="2">Uncharacterized protein</fullName>
    </submittedName>
</protein>
<keyword evidence="1" id="KW-0472">Membrane</keyword>
<evidence type="ECO:0000313" key="3">
    <source>
        <dbReference type="Proteomes" id="UP001497457"/>
    </source>
</evidence>
<sequence>MTISPPTTNSPHFHVLGTTTLSGYAILDMQLGQYFKKAASGIILPMLFGFLPLTLCNGTKAAIAFSVFAVLSVVLTIVPLLFAGKIQQQHGDDATNDDIDAPDRRRIELLCFAAYASNISLMITAACLAAVINKWYWALASPLLLIVAMLFSIFLYYGLPNKLDWGTQQYYDKHKDDLKFFFDLSSDVTQTAFAGLSGSLLGNLKKARCLQDTSFGTAEGFTLYAVIVGLFLMFVCTIPPAIEFPSKRDKAVTVFLKWTAYLTLALVSLAGLFAAATVVQTFVVFAVVLIGAMGAFWFYKVYSSKPRSVDDANPRRRPDANRARHFAGERSLLWLGIHTLMFGTLMASYSVFLSGQHFSGLYKAGVFFVFAVLLTNFCRMILVLEVRNKESEASVVLVTGLAIIFLVLVAVLLLVTLTMLHPNELRNTFSVA</sequence>
<dbReference type="AlphaFoldDB" id="A0ABC9BXH9"/>
<evidence type="ECO:0000313" key="2">
    <source>
        <dbReference type="EMBL" id="CAL5007598.1"/>
    </source>
</evidence>
<feature type="transmembrane region" description="Helical" evidence="1">
    <location>
        <begin position="180"/>
        <end position="201"/>
    </location>
</feature>
<dbReference type="EMBL" id="OZ075137">
    <property type="protein sequence ID" value="CAL5007598.1"/>
    <property type="molecule type" value="Genomic_DNA"/>
</dbReference>
<reference evidence="2" key="1">
    <citation type="submission" date="2024-10" db="EMBL/GenBank/DDBJ databases">
        <authorList>
            <person name="Ryan C."/>
        </authorList>
    </citation>
    <scope>NUCLEOTIDE SEQUENCE [LARGE SCALE GENOMIC DNA]</scope>
</reference>
<name>A0ABC9BXH9_9POAL</name>
<feature type="transmembrane region" description="Helical" evidence="1">
    <location>
        <begin position="254"/>
        <end position="276"/>
    </location>
</feature>
<keyword evidence="1" id="KW-0812">Transmembrane</keyword>
<dbReference type="Proteomes" id="UP001497457">
    <property type="component" value="Chromosome 27b"/>
</dbReference>
<proteinExistence type="predicted"/>